<evidence type="ECO:0000313" key="2">
    <source>
        <dbReference type="Proteomes" id="UP001259347"/>
    </source>
</evidence>
<dbReference type="EMBL" id="JAVDUM010000011">
    <property type="protein sequence ID" value="MDR6867946.1"/>
    <property type="molecule type" value="Genomic_DNA"/>
</dbReference>
<reference evidence="1 2" key="1">
    <citation type="submission" date="2023-07" db="EMBL/GenBank/DDBJ databases">
        <title>Sorghum-associated microbial communities from plants grown in Nebraska, USA.</title>
        <authorList>
            <person name="Schachtman D."/>
        </authorList>
    </citation>
    <scope>NUCLEOTIDE SEQUENCE [LARGE SCALE GENOMIC DNA]</scope>
    <source>
        <strain evidence="1 2">2980</strain>
    </source>
</reference>
<protein>
    <recommendedName>
        <fullName evidence="3">DUF4279 domain-containing protein</fullName>
    </recommendedName>
</protein>
<dbReference type="RefSeq" id="WP_310021272.1">
    <property type="nucleotide sequence ID" value="NZ_JAVDUM010000011.1"/>
</dbReference>
<keyword evidence="2" id="KW-1185">Reference proteome</keyword>
<dbReference type="Pfam" id="PF14106">
    <property type="entry name" value="DUF4279"/>
    <property type="match status" value="1"/>
</dbReference>
<comment type="caution">
    <text evidence="1">The sequence shown here is derived from an EMBL/GenBank/DDBJ whole genome shotgun (WGS) entry which is preliminary data.</text>
</comment>
<proteinExistence type="predicted"/>
<evidence type="ECO:0000313" key="1">
    <source>
        <dbReference type="EMBL" id="MDR6867946.1"/>
    </source>
</evidence>
<gene>
    <name evidence="1" type="ORF">J2Y69_002554</name>
</gene>
<sequence>MITTDGMATLSIYSDHLTAAQITDVLGIPPTRTHERGDPTYAARSGRPHLAKHLTYPQAQWHLNSPVAEGFGAFGSLRALLDSVKPQATRIRDLRPSCETIIWWHGSSDSSQGGFAMPANVISDLAAIGCDLYGTTYLAEED</sequence>
<name>A0ABU1SEB5_9MICO</name>
<dbReference type="Proteomes" id="UP001259347">
    <property type="component" value="Unassembled WGS sequence"/>
</dbReference>
<accession>A0ABU1SEB5</accession>
<evidence type="ECO:0008006" key="3">
    <source>
        <dbReference type="Google" id="ProtNLM"/>
    </source>
</evidence>
<organism evidence="1 2">
    <name type="scientific">Microbacterium resistens</name>
    <dbReference type="NCBI Taxonomy" id="156977"/>
    <lineage>
        <taxon>Bacteria</taxon>
        <taxon>Bacillati</taxon>
        <taxon>Actinomycetota</taxon>
        <taxon>Actinomycetes</taxon>
        <taxon>Micrococcales</taxon>
        <taxon>Microbacteriaceae</taxon>
        <taxon>Microbacterium</taxon>
    </lineage>
</organism>
<dbReference type="InterPro" id="IPR025459">
    <property type="entry name" value="DUF4279"/>
</dbReference>